<accession>A0ABW3BMU2</accession>
<protein>
    <submittedName>
        <fullName evidence="2">SoxR reducing system RseC family protein</fullName>
    </submittedName>
</protein>
<keyword evidence="1" id="KW-0472">Membrane</keyword>
<dbReference type="Proteomes" id="UP001597011">
    <property type="component" value="Unassembled WGS sequence"/>
</dbReference>
<keyword evidence="1" id="KW-0812">Transmembrane</keyword>
<evidence type="ECO:0000256" key="1">
    <source>
        <dbReference type="SAM" id="Phobius"/>
    </source>
</evidence>
<evidence type="ECO:0000313" key="2">
    <source>
        <dbReference type="EMBL" id="MFD0834401.1"/>
    </source>
</evidence>
<gene>
    <name evidence="2" type="ORF">ACFQ0I_01390</name>
</gene>
<comment type="caution">
    <text evidence="2">The sequence shown here is derived from an EMBL/GenBank/DDBJ whole genome shotgun (WGS) entry which is preliminary data.</text>
</comment>
<feature type="transmembrane region" description="Helical" evidence="1">
    <location>
        <begin position="107"/>
        <end position="127"/>
    </location>
</feature>
<organism evidence="2 3">
    <name type="scientific">Mariniflexile aquimaris</name>
    <dbReference type="NCBI Taxonomy" id="881009"/>
    <lineage>
        <taxon>Bacteria</taxon>
        <taxon>Pseudomonadati</taxon>
        <taxon>Bacteroidota</taxon>
        <taxon>Flavobacteriia</taxon>
        <taxon>Flavobacteriales</taxon>
        <taxon>Flavobacteriaceae</taxon>
        <taxon>Mariniflexile</taxon>
    </lineage>
</organism>
<name>A0ABW3BMU2_9FLAO</name>
<sequence>MNSQATNNNTFVHSGVVSKIKGDRVTVTLEQNIHCEACHAKGSCGMSETESKEVEISNPEVSFKINEPVNVVLKKALGLKAVFWAYVFPFILMFSSLLIASNFVPEWIAGLVSLFILIPYYIVLYFLKNSFKKTFEISILKI</sequence>
<feature type="transmembrane region" description="Helical" evidence="1">
    <location>
        <begin position="81"/>
        <end position="101"/>
    </location>
</feature>
<keyword evidence="3" id="KW-1185">Reference proteome</keyword>
<keyword evidence="1" id="KW-1133">Transmembrane helix</keyword>
<dbReference type="Pfam" id="PF04246">
    <property type="entry name" value="RseC_MucC"/>
    <property type="match status" value="1"/>
</dbReference>
<evidence type="ECO:0000313" key="3">
    <source>
        <dbReference type="Proteomes" id="UP001597011"/>
    </source>
</evidence>
<dbReference type="RefSeq" id="WP_379938670.1">
    <property type="nucleotide sequence ID" value="NZ_JBHTIB010000002.1"/>
</dbReference>
<dbReference type="EMBL" id="JBHTIB010000002">
    <property type="protein sequence ID" value="MFD0834401.1"/>
    <property type="molecule type" value="Genomic_DNA"/>
</dbReference>
<proteinExistence type="predicted"/>
<reference evidence="3" key="1">
    <citation type="journal article" date="2019" name="Int. J. Syst. Evol. Microbiol.">
        <title>The Global Catalogue of Microorganisms (GCM) 10K type strain sequencing project: providing services to taxonomists for standard genome sequencing and annotation.</title>
        <authorList>
            <consortium name="The Broad Institute Genomics Platform"/>
            <consortium name="The Broad Institute Genome Sequencing Center for Infectious Disease"/>
            <person name="Wu L."/>
            <person name="Ma J."/>
        </authorList>
    </citation>
    <scope>NUCLEOTIDE SEQUENCE [LARGE SCALE GENOMIC DNA]</scope>
    <source>
        <strain evidence="3">CCUG 60529</strain>
    </source>
</reference>